<dbReference type="RefSeq" id="XP_001885367.1">
    <property type="nucleotide sequence ID" value="XM_001885332.1"/>
</dbReference>
<evidence type="ECO:0000313" key="2">
    <source>
        <dbReference type="EMBL" id="EDR04112.1"/>
    </source>
</evidence>
<dbReference type="InterPro" id="IPR038921">
    <property type="entry name" value="YOR389W-like"/>
</dbReference>
<dbReference type="OrthoDB" id="10261782at2759"/>
<organism evidence="3">
    <name type="scientific">Laccaria bicolor (strain S238N-H82 / ATCC MYA-4686)</name>
    <name type="common">Bicoloured deceiver</name>
    <name type="synonym">Laccaria laccata var. bicolor</name>
    <dbReference type="NCBI Taxonomy" id="486041"/>
    <lineage>
        <taxon>Eukaryota</taxon>
        <taxon>Fungi</taxon>
        <taxon>Dikarya</taxon>
        <taxon>Basidiomycota</taxon>
        <taxon>Agaricomycotina</taxon>
        <taxon>Agaricomycetes</taxon>
        <taxon>Agaricomycetidae</taxon>
        <taxon>Agaricales</taxon>
        <taxon>Agaricineae</taxon>
        <taxon>Hydnangiaceae</taxon>
        <taxon>Laccaria</taxon>
    </lineage>
</organism>
<dbReference type="PANTHER" id="PTHR35204:SF1">
    <property type="entry name" value="ENTEROTOXIN"/>
    <property type="match status" value="1"/>
</dbReference>
<dbReference type="KEGG" id="lbc:LACBIDRAFT_306404"/>
<dbReference type="Proteomes" id="UP000001194">
    <property type="component" value="Unassembled WGS sequence"/>
</dbReference>
<proteinExistence type="predicted"/>
<dbReference type="HOGENOM" id="CLU_017366_2_1_1"/>
<evidence type="ECO:0000313" key="3">
    <source>
        <dbReference type="Proteomes" id="UP000001194"/>
    </source>
</evidence>
<keyword evidence="3" id="KW-1185">Reference proteome</keyword>
<dbReference type="AlphaFoldDB" id="B0DMU2"/>
<feature type="region of interest" description="Disordered" evidence="1">
    <location>
        <begin position="269"/>
        <end position="293"/>
    </location>
</feature>
<dbReference type="PANTHER" id="PTHR35204">
    <property type="entry name" value="YALI0A21131P"/>
    <property type="match status" value="1"/>
</dbReference>
<name>B0DMU2_LACBS</name>
<dbReference type="InParanoid" id="B0DMU2"/>
<sequence length="610" mass="69654">MAVASRRSCRAPGEEFAGAHATKKLISPKIIHLHVMRLLRWSRNEFLFWAILAIGAQETPHTSSTTSTQTLAWDFDVGPDLNTTNHLVFDTVSNLFQHWGNTRYRNGHTIVLSTVPVGTLLYHGTYKREVPSKPGWIAMDPEHSYMFCQTEPTGAQTRADTDQKPAGCWHLTLATTRPLKVLYFDGSSAANMEGGPMDSQDILLWGEIKPEWTFQERKRIDELCKWGKELGLDGFVRMEMDFEIMICDLSDGIEMVSFLNLVKGDHKMTYPHPKKPKTSSPPPPSAADIRSSPDKMHVLQRAIEAGTWHNSYPGDRRLHLDPTRLVSFYDSERFPSLAALRVGQERWEHRLKGLDAPDLAAFRARLREIIEQHDGEGSGVDWQTLIQTIIDRYAERLDVLRYLLKSATGEEDAKAAVGQLRGMLVPYILYTSTPSSASKNRAWASPVYEYCATTHTRFIASNLRVSAKLTQSEQLLLSSIQGVSKEICRVVAGMWAEGVELGLDIILPSQSAPSLPALGSVMSAVHRWQEQTDYLMEWLDWGVWATCRPACEYEEFCYMPTWPFFERRQRRNFRRLEMENMNDPERRLDDDEYVLRPQPICLRRVEPFDM</sequence>
<dbReference type="GeneID" id="6081019"/>
<accession>B0DMU2</accession>
<protein>
    <submittedName>
        <fullName evidence="2">Predicted protein</fullName>
    </submittedName>
</protein>
<reference evidence="2 3" key="1">
    <citation type="journal article" date="2008" name="Nature">
        <title>The genome of Laccaria bicolor provides insights into mycorrhizal symbiosis.</title>
        <authorList>
            <person name="Martin F."/>
            <person name="Aerts A."/>
            <person name="Ahren D."/>
            <person name="Brun A."/>
            <person name="Danchin E.G.J."/>
            <person name="Duchaussoy F."/>
            <person name="Gibon J."/>
            <person name="Kohler A."/>
            <person name="Lindquist E."/>
            <person name="Pereda V."/>
            <person name="Salamov A."/>
            <person name="Shapiro H.J."/>
            <person name="Wuyts J."/>
            <person name="Blaudez D."/>
            <person name="Buee M."/>
            <person name="Brokstein P."/>
            <person name="Canbaeck B."/>
            <person name="Cohen D."/>
            <person name="Courty P.E."/>
            <person name="Coutinho P.M."/>
            <person name="Delaruelle C."/>
            <person name="Detter J.C."/>
            <person name="Deveau A."/>
            <person name="DiFazio S."/>
            <person name="Duplessis S."/>
            <person name="Fraissinet-Tachet L."/>
            <person name="Lucic E."/>
            <person name="Frey-Klett P."/>
            <person name="Fourrey C."/>
            <person name="Feussner I."/>
            <person name="Gay G."/>
            <person name="Grimwood J."/>
            <person name="Hoegger P.J."/>
            <person name="Jain P."/>
            <person name="Kilaru S."/>
            <person name="Labbe J."/>
            <person name="Lin Y.C."/>
            <person name="Legue V."/>
            <person name="Le Tacon F."/>
            <person name="Marmeisse R."/>
            <person name="Melayah D."/>
            <person name="Montanini B."/>
            <person name="Muratet M."/>
            <person name="Nehls U."/>
            <person name="Niculita-Hirzel H."/>
            <person name="Oudot-Le Secq M.P."/>
            <person name="Peter M."/>
            <person name="Quesneville H."/>
            <person name="Rajashekar B."/>
            <person name="Reich M."/>
            <person name="Rouhier N."/>
            <person name="Schmutz J."/>
            <person name="Yin T."/>
            <person name="Chalot M."/>
            <person name="Henrissat B."/>
            <person name="Kuees U."/>
            <person name="Lucas S."/>
            <person name="Van de Peer Y."/>
            <person name="Podila G.K."/>
            <person name="Polle A."/>
            <person name="Pukkila P.J."/>
            <person name="Richardson P.M."/>
            <person name="Rouze P."/>
            <person name="Sanders I.R."/>
            <person name="Stajich J.E."/>
            <person name="Tunlid A."/>
            <person name="Tuskan G."/>
            <person name="Grigoriev I.V."/>
        </authorList>
    </citation>
    <scope>NUCLEOTIDE SEQUENCE [LARGE SCALE GENOMIC DNA]</scope>
    <source>
        <strain evidence="3">S238N-H82 / ATCC MYA-4686</strain>
    </source>
</reference>
<evidence type="ECO:0000256" key="1">
    <source>
        <dbReference type="SAM" id="MobiDB-lite"/>
    </source>
</evidence>
<gene>
    <name evidence="2" type="ORF">LACBIDRAFT_306404</name>
</gene>
<dbReference type="EMBL" id="DS547120">
    <property type="protein sequence ID" value="EDR04112.1"/>
    <property type="molecule type" value="Genomic_DNA"/>
</dbReference>